<dbReference type="InterPro" id="IPR036162">
    <property type="entry name" value="Resolvase-like_N_sf"/>
</dbReference>
<reference evidence="6 7" key="1">
    <citation type="submission" date="2023-12" db="EMBL/GenBank/DDBJ databases">
        <authorList>
            <person name="Menendez E."/>
            <person name="Kaur S."/>
            <person name="Flores-Felix J.D."/>
            <person name="diCenzo G.C."/>
            <person name="Peix A."/>
            <person name="Velazquez E."/>
        </authorList>
    </citation>
    <scope>NUCLEOTIDE SEQUENCE [LARGE SCALE GENOMIC DNA]</scope>
    <source>
        <strain evidence="6 7">CIP 108029</strain>
    </source>
</reference>
<evidence type="ECO:0000256" key="2">
    <source>
        <dbReference type="ARBA" id="ARBA00023172"/>
    </source>
</evidence>
<keyword evidence="2" id="KW-0233">DNA recombination</keyword>
<dbReference type="InterPro" id="IPR050639">
    <property type="entry name" value="SSR_resolvase"/>
</dbReference>
<sequence>MIQAPAPKAFSYIRFSTPDQMKGDSFRRQYSMAESYALRRGLDLDNGLALKDFGVSAFRGQNAKTGALGYFLEHVRSGDVPKGSTLLIEALDRLSRQAPLDALDTLREIMREGVTVVTLDNEMVYTTETLTTNFMQLMVTLMVFARANEESATKARRLKQAWVGKRQKAASVPLTAICPAWLKLNDSRTAYEVIPERAEVVRSVFTMCLDGLGQHAIATKLNMTGTRTFGGSDMWHRSYVKKLLENPAVIGRFTPHTLSVVDGRKVRTPTEAIEDYFPSILDVETFEKIASMSSLRGQTIATGPQATTANILGGLAKCPACGSTMTRVNKGGRKGGKPYLVCTRAKVGSGCEYRQVKLEAIEVAVFALGTYLHSLTPSPNAEYEVKYREMVIAAEVVQEEIQNLAEEIAKGAKKGVNSRALPRALAAREAELDDLQVQLETLAHRAADAITNRIENTVEEFCRATEGGDIAKINATMRQLFDKVVVDYYAGYLRLHWRHTEDTTAEVLYTFAKE</sequence>
<feature type="coiled-coil region" evidence="3">
    <location>
        <begin position="387"/>
        <end position="452"/>
    </location>
</feature>
<evidence type="ECO:0000259" key="5">
    <source>
        <dbReference type="PROSITE" id="PS51737"/>
    </source>
</evidence>
<evidence type="ECO:0000256" key="3">
    <source>
        <dbReference type="SAM" id="Coils"/>
    </source>
</evidence>
<keyword evidence="1" id="KW-0238">DNA-binding</keyword>
<evidence type="ECO:0000313" key="7">
    <source>
        <dbReference type="Proteomes" id="UP001322785"/>
    </source>
</evidence>
<feature type="domain" description="Recombinase" evidence="5">
    <location>
        <begin position="179"/>
        <end position="299"/>
    </location>
</feature>
<name>A0ABZ0ZIT9_9HYPH</name>
<dbReference type="PROSITE" id="PS51736">
    <property type="entry name" value="RECOMBINASES_3"/>
    <property type="match status" value="1"/>
</dbReference>
<proteinExistence type="predicted"/>
<keyword evidence="3" id="KW-0175">Coiled coil</keyword>
<dbReference type="EMBL" id="CP140635">
    <property type="protein sequence ID" value="WQN39528.1"/>
    <property type="molecule type" value="Genomic_DNA"/>
</dbReference>
<feature type="domain" description="Resolvase/invertase-type recombinase catalytic" evidence="4">
    <location>
        <begin position="8"/>
        <end position="169"/>
    </location>
</feature>
<dbReference type="Proteomes" id="UP001322785">
    <property type="component" value="Chromosome"/>
</dbReference>
<accession>A0ABZ0ZIT9</accession>
<dbReference type="Pfam" id="PF00239">
    <property type="entry name" value="Resolvase"/>
    <property type="match status" value="1"/>
</dbReference>
<evidence type="ECO:0000313" key="6">
    <source>
        <dbReference type="EMBL" id="WQN39528.1"/>
    </source>
</evidence>
<keyword evidence="7" id="KW-1185">Reference proteome</keyword>
<dbReference type="Gene3D" id="3.40.50.1390">
    <property type="entry name" value="Resolvase, N-terminal catalytic domain"/>
    <property type="match status" value="1"/>
</dbReference>
<dbReference type="RefSeq" id="WP_193446394.1">
    <property type="nucleotide sequence ID" value="NZ_BSOQ01000043.1"/>
</dbReference>
<dbReference type="InterPro" id="IPR025827">
    <property type="entry name" value="Zn_ribbon_recom_dom"/>
</dbReference>
<dbReference type="PANTHER" id="PTHR30461:SF2">
    <property type="entry name" value="SERINE RECOMBINASE PINE-RELATED"/>
    <property type="match status" value="1"/>
</dbReference>
<dbReference type="SMART" id="SM00857">
    <property type="entry name" value="Resolvase"/>
    <property type="match status" value="1"/>
</dbReference>
<dbReference type="InterPro" id="IPR011109">
    <property type="entry name" value="DNA_bind_recombinase_dom"/>
</dbReference>
<evidence type="ECO:0000256" key="1">
    <source>
        <dbReference type="ARBA" id="ARBA00023125"/>
    </source>
</evidence>
<dbReference type="SUPFAM" id="SSF53041">
    <property type="entry name" value="Resolvase-like"/>
    <property type="match status" value="1"/>
</dbReference>
<dbReference type="CDD" id="cd00338">
    <property type="entry name" value="Ser_Recombinase"/>
    <property type="match status" value="1"/>
</dbReference>
<dbReference type="InterPro" id="IPR038109">
    <property type="entry name" value="DNA_bind_recomb_sf"/>
</dbReference>
<dbReference type="Pfam" id="PF07508">
    <property type="entry name" value="Recombinase"/>
    <property type="match status" value="1"/>
</dbReference>
<organism evidence="6 7">
    <name type="scientific">Rhizobium indigoferae</name>
    <dbReference type="NCBI Taxonomy" id="158891"/>
    <lineage>
        <taxon>Bacteria</taxon>
        <taxon>Pseudomonadati</taxon>
        <taxon>Pseudomonadota</taxon>
        <taxon>Alphaproteobacteria</taxon>
        <taxon>Hyphomicrobiales</taxon>
        <taxon>Rhizobiaceae</taxon>
        <taxon>Rhizobium/Agrobacterium group</taxon>
        <taxon>Rhizobium</taxon>
    </lineage>
</organism>
<dbReference type="Pfam" id="PF13408">
    <property type="entry name" value="Zn_ribbon_recom"/>
    <property type="match status" value="1"/>
</dbReference>
<dbReference type="Gene3D" id="3.90.1750.20">
    <property type="entry name" value="Putative Large Serine Recombinase, Chain B, Domain 2"/>
    <property type="match status" value="1"/>
</dbReference>
<protein>
    <submittedName>
        <fullName evidence="6">Recombinase family protein</fullName>
    </submittedName>
</protein>
<gene>
    <name evidence="6" type="ORF">U5G49_004732</name>
</gene>
<dbReference type="InterPro" id="IPR006119">
    <property type="entry name" value="Resolv_N"/>
</dbReference>
<evidence type="ECO:0000259" key="4">
    <source>
        <dbReference type="PROSITE" id="PS51736"/>
    </source>
</evidence>
<dbReference type="PROSITE" id="PS51737">
    <property type="entry name" value="RECOMBINASE_DNA_BIND"/>
    <property type="match status" value="1"/>
</dbReference>
<dbReference type="PANTHER" id="PTHR30461">
    <property type="entry name" value="DNA-INVERTASE FROM LAMBDOID PROPHAGE"/>
    <property type="match status" value="1"/>
</dbReference>